<dbReference type="InterPro" id="IPR036188">
    <property type="entry name" value="FAD/NAD-bd_sf"/>
</dbReference>
<dbReference type="PANTHER" id="PTHR11552">
    <property type="entry name" value="GLUCOSE-METHANOL-CHOLINE GMC OXIDOREDUCTASE"/>
    <property type="match status" value="1"/>
</dbReference>
<proteinExistence type="inferred from homology"/>
<organism evidence="2 3">
    <name type="scientific">Mycena metata</name>
    <dbReference type="NCBI Taxonomy" id="1033252"/>
    <lineage>
        <taxon>Eukaryota</taxon>
        <taxon>Fungi</taxon>
        <taxon>Dikarya</taxon>
        <taxon>Basidiomycota</taxon>
        <taxon>Agaricomycotina</taxon>
        <taxon>Agaricomycetes</taxon>
        <taxon>Agaricomycetidae</taxon>
        <taxon>Agaricales</taxon>
        <taxon>Marasmiineae</taxon>
        <taxon>Mycenaceae</taxon>
        <taxon>Mycena</taxon>
    </lineage>
</organism>
<dbReference type="SUPFAM" id="SSF51905">
    <property type="entry name" value="FAD/NAD(P)-binding domain"/>
    <property type="match status" value="1"/>
</dbReference>
<dbReference type="Proteomes" id="UP001215598">
    <property type="component" value="Unassembled WGS sequence"/>
</dbReference>
<comment type="similarity">
    <text evidence="1">Belongs to the GMC oxidoreductase family.</text>
</comment>
<evidence type="ECO:0000256" key="1">
    <source>
        <dbReference type="ARBA" id="ARBA00010790"/>
    </source>
</evidence>
<protein>
    <submittedName>
        <fullName evidence="2">Uncharacterized protein</fullName>
    </submittedName>
</protein>
<dbReference type="AlphaFoldDB" id="A0AAD7GRP0"/>
<dbReference type="GO" id="GO:0016491">
    <property type="term" value="F:oxidoreductase activity"/>
    <property type="evidence" value="ECO:0007669"/>
    <property type="project" value="TreeGrafter"/>
</dbReference>
<dbReference type="Gene3D" id="3.50.50.60">
    <property type="entry name" value="FAD/NAD(P)-binding domain"/>
    <property type="match status" value="1"/>
</dbReference>
<keyword evidence="3" id="KW-1185">Reference proteome</keyword>
<dbReference type="Gene3D" id="3.30.560.10">
    <property type="entry name" value="Glucose Oxidase, domain 3"/>
    <property type="match status" value="1"/>
</dbReference>
<sequence length="115" mass="13005">DYTSIPQPGLNSCSIDVQRVHILRGCTSHNGMVYTRGSVDDYNHFAAVTGDSGWTWDCLLSYFFKVHTISIDPHTQFMPPEQKWTPPVDHHETLSQFNPTVHSTTGINVVSLNRF</sequence>
<name>A0AAD7GRP0_9AGAR</name>
<dbReference type="EMBL" id="JARKIB010000497">
    <property type="protein sequence ID" value="KAJ7703791.1"/>
    <property type="molecule type" value="Genomic_DNA"/>
</dbReference>
<comment type="caution">
    <text evidence="2">The sequence shown here is derived from an EMBL/GenBank/DDBJ whole genome shotgun (WGS) entry which is preliminary data.</text>
</comment>
<accession>A0AAD7GRP0</accession>
<evidence type="ECO:0000313" key="2">
    <source>
        <dbReference type="EMBL" id="KAJ7703791.1"/>
    </source>
</evidence>
<gene>
    <name evidence="2" type="ORF">B0H16DRAFT_1247854</name>
</gene>
<dbReference type="PANTHER" id="PTHR11552:SF147">
    <property type="entry name" value="CHOLINE DEHYDROGENASE, MITOCHONDRIAL"/>
    <property type="match status" value="1"/>
</dbReference>
<reference evidence="2" key="1">
    <citation type="submission" date="2023-03" db="EMBL/GenBank/DDBJ databases">
        <title>Massive genome expansion in bonnet fungi (Mycena s.s.) driven by repeated elements and novel gene families across ecological guilds.</title>
        <authorList>
            <consortium name="Lawrence Berkeley National Laboratory"/>
            <person name="Harder C.B."/>
            <person name="Miyauchi S."/>
            <person name="Viragh M."/>
            <person name="Kuo A."/>
            <person name="Thoen E."/>
            <person name="Andreopoulos B."/>
            <person name="Lu D."/>
            <person name="Skrede I."/>
            <person name="Drula E."/>
            <person name="Henrissat B."/>
            <person name="Morin E."/>
            <person name="Kohler A."/>
            <person name="Barry K."/>
            <person name="LaButti K."/>
            <person name="Morin E."/>
            <person name="Salamov A."/>
            <person name="Lipzen A."/>
            <person name="Mereny Z."/>
            <person name="Hegedus B."/>
            <person name="Baldrian P."/>
            <person name="Stursova M."/>
            <person name="Weitz H."/>
            <person name="Taylor A."/>
            <person name="Grigoriev I.V."/>
            <person name="Nagy L.G."/>
            <person name="Martin F."/>
            <person name="Kauserud H."/>
        </authorList>
    </citation>
    <scope>NUCLEOTIDE SEQUENCE</scope>
    <source>
        <strain evidence="2">CBHHK182m</strain>
    </source>
</reference>
<feature type="non-terminal residue" evidence="2">
    <location>
        <position position="1"/>
    </location>
</feature>
<dbReference type="GO" id="GO:0050660">
    <property type="term" value="F:flavin adenine dinucleotide binding"/>
    <property type="evidence" value="ECO:0007669"/>
    <property type="project" value="InterPro"/>
</dbReference>
<feature type="non-terminal residue" evidence="2">
    <location>
        <position position="115"/>
    </location>
</feature>
<dbReference type="InterPro" id="IPR012132">
    <property type="entry name" value="GMC_OxRdtase"/>
</dbReference>
<evidence type="ECO:0000313" key="3">
    <source>
        <dbReference type="Proteomes" id="UP001215598"/>
    </source>
</evidence>